<dbReference type="Proteomes" id="UP001518680">
    <property type="component" value="Unassembled WGS sequence"/>
</dbReference>
<comment type="similarity">
    <text evidence="1">Belongs to the GSP E family.</text>
</comment>
<sequence>MSEAMESSAETMEKTIEKMQRVIAAEPNLVHDASTLARRIREEAGVISDVAVVDLLRRLRQDATGMGPLDSLLARQGVTDVVVNGPEDVFMDRGEGLERSDITFRNDAEVRQLAARLAAVSGTRLDDAQPFADGRVTRPDGVVLRVHALLSPPAVGGTCISLRVLRQAQTTLPQLVANGTVPEDIGQLLAAMVDKRVSFLVIGGTGSGKTTLLSALLGAVSERERIVVIEDTAELSPHHPHCVSIISRRANAEGSGEITMAHLLRQALRMRPDRIVVGEIRGPEVVDLLAALNTGHDGGAGTLHANSLFEVPARMEALGALGGLDRSALHSQLAAAVNVVLTMERTPHGRRLAHIGVLEGNPVTPRIVWSATEGPAPGFAEFSASLLEEPHQGPGGQADA</sequence>
<reference evidence="4 5" key="1">
    <citation type="submission" date="2018-10" db="EMBL/GenBank/DDBJ databases">
        <title>Corynebacterium macginleyi genome sequencing and assembly of the type strain and two clinical samples.</title>
        <authorList>
            <person name="Bernier A.-M."/>
            <person name="Bernard K."/>
        </authorList>
    </citation>
    <scope>NUCLEOTIDE SEQUENCE [LARGE SCALE GENOMIC DNA]</scope>
    <source>
        <strain evidence="4 5">NML 120205</strain>
    </source>
</reference>
<dbReference type="PANTHER" id="PTHR30486">
    <property type="entry name" value="TWITCHING MOTILITY PROTEIN PILT"/>
    <property type="match status" value="1"/>
</dbReference>
<protein>
    <submittedName>
        <fullName evidence="4">TadA family conjugal transfer-associated ATPase</fullName>
    </submittedName>
</protein>
<dbReference type="InterPro" id="IPR001482">
    <property type="entry name" value="T2SS/T4SS_dom"/>
</dbReference>
<dbReference type="EMBL" id="JAACBX020000001">
    <property type="protein sequence ID" value="MBM0242951.1"/>
    <property type="molecule type" value="Genomic_DNA"/>
</dbReference>
<name>A0A3M0H648_9CORY</name>
<dbReference type="EMBL" id="REGC01000002">
    <property type="protein sequence ID" value="RMB63658.1"/>
    <property type="molecule type" value="Genomic_DNA"/>
</dbReference>
<dbReference type="Proteomes" id="UP000270649">
    <property type="component" value="Unassembled WGS sequence"/>
</dbReference>
<dbReference type="CDD" id="cd01130">
    <property type="entry name" value="VirB11-like_ATPase"/>
    <property type="match status" value="1"/>
</dbReference>
<dbReference type="RefSeq" id="WP_121911278.1">
    <property type="nucleotide sequence ID" value="NZ_CP068291.1"/>
</dbReference>
<organism evidence="4 5">
    <name type="scientific">Corynebacterium macginleyi</name>
    <dbReference type="NCBI Taxonomy" id="38290"/>
    <lineage>
        <taxon>Bacteria</taxon>
        <taxon>Bacillati</taxon>
        <taxon>Actinomycetota</taxon>
        <taxon>Actinomycetes</taxon>
        <taxon>Mycobacteriales</taxon>
        <taxon>Corynebacteriaceae</taxon>
        <taxon>Corynebacterium</taxon>
    </lineage>
</organism>
<proteinExistence type="inferred from homology"/>
<gene>
    <name evidence="4" type="ORF">D9543_02270</name>
    <name evidence="3" type="ORF">GWO63_001235</name>
</gene>
<dbReference type="OrthoDB" id="9810761at2"/>
<comment type="caution">
    <text evidence="4">The sequence shown here is derived from an EMBL/GenBank/DDBJ whole genome shotgun (WGS) entry which is preliminary data.</text>
</comment>
<evidence type="ECO:0000313" key="6">
    <source>
        <dbReference type="Proteomes" id="UP001518680"/>
    </source>
</evidence>
<evidence type="ECO:0000259" key="2">
    <source>
        <dbReference type="Pfam" id="PF00437"/>
    </source>
</evidence>
<evidence type="ECO:0000256" key="1">
    <source>
        <dbReference type="ARBA" id="ARBA00006611"/>
    </source>
</evidence>
<dbReference type="GeneID" id="92745190"/>
<dbReference type="Pfam" id="PF00437">
    <property type="entry name" value="T2SSE"/>
    <property type="match status" value="1"/>
</dbReference>
<dbReference type="GO" id="GO:0016887">
    <property type="term" value="F:ATP hydrolysis activity"/>
    <property type="evidence" value="ECO:0007669"/>
    <property type="project" value="InterPro"/>
</dbReference>
<dbReference type="AlphaFoldDB" id="A0A3M0H648"/>
<feature type="domain" description="Bacterial type II secretion system protein E" evidence="2">
    <location>
        <begin position="63"/>
        <end position="341"/>
    </location>
</feature>
<dbReference type="InterPro" id="IPR027417">
    <property type="entry name" value="P-loop_NTPase"/>
</dbReference>
<keyword evidence="6" id="KW-1185">Reference proteome</keyword>
<dbReference type="NCBIfam" id="TIGR03819">
    <property type="entry name" value="heli_sec_ATPase"/>
    <property type="match status" value="1"/>
</dbReference>
<dbReference type="InterPro" id="IPR050921">
    <property type="entry name" value="T4SS_GSP_E_ATPase"/>
</dbReference>
<accession>A0A3M0H648</accession>
<dbReference type="Gene3D" id="3.30.450.380">
    <property type="match status" value="1"/>
</dbReference>
<dbReference type="PANTHER" id="PTHR30486:SF6">
    <property type="entry name" value="TYPE IV PILUS RETRACTATION ATPASE PILT"/>
    <property type="match status" value="1"/>
</dbReference>
<dbReference type="SUPFAM" id="SSF52540">
    <property type="entry name" value="P-loop containing nucleoside triphosphate hydrolases"/>
    <property type="match status" value="1"/>
</dbReference>
<evidence type="ECO:0000313" key="4">
    <source>
        <dbReference type="EMBL" id="RMB63658.1"/>
    </source>
</evidence>
<evidence type="ECO:0000313" key="5">
    <source>
        <dbReference type="Proteomes" id="UP000270649"/>
    </source>
</evidence>
<evidence type="ECO:0000313" key="3">
    <source>
        <dbReference type="EMBL" id="MBM0242951.1"/>
    </source>
</evidence>
<dbReference type="Gene3D" id="3.40.50.300">
    <property type="entry name" value="P-loop containing nucleotide triphosphate hydrolases"/>
    <property type="match status" value="1"/>
</dbReference>
<reference evidence="3 6" key="2">
    <citation type="submission" date="2021-01" db="EMBL/GenBank/DDBJ databases">
        <title>Complete genome sequences of Corynebacterium macginleyi strains isolated from infectious keratitis.</title>
        <authorList>
            <person name="Sagerfors S."/>
            <person name="Poehlein A."/>
            <person name="Soderquist B."/>
            <person name="Bruggemann H."/>
        </authorList>
    </citation>
    <scope>NUCLEOTIDE SEQUENCE [LARGE SCALE GENOMIC DNA]</scope>
    <source>
        <strain evidence="3 6">12T220</strain>
    </source>
</reference>
<dbReference type="InterPro" id="IPR022399">
    <property type="entry name" value="TadA-like_ATPase"/>
</dbReference>